<sequence>MIGSIYIIIHSQSDICYVGSTLNKELKQRWKQHKEDYAKWLKGPRKEIAIYPSFKRHGIDQFKIVLVKQYDVVDRKHLEAYEQLWINIFRKTAVNKVNPFSIKTMARKEYDKQYREMNKAKSNEKSDCGCGGKYTRRKRARHLQSKNHMDCQATQSS</sequence>
<proteinExistence type="predicted"/>
<name>A0A0W8CLA4_PHYNI</name>
<evidence type="ECO:0000259" key="2">
    <source>
        <dbReference type="PROSITE" id="PS50164"/>
    </source>
</evidence>
<accession>A0A0W8CLA4</accession>
<dbReference type="EMBL" id="LNFP01001887">
    <property type="protein sequence ID" value="KUF84774.1"/>
    <property type="molecule type" value="Genomic_DNA"/>
</dbReference>
<feature type="domain" description="GIY-YIG" evidence="2">
    <location>
        <begin position="1"/>
        <end position="96"/>
    </location>
</feature>
<feature type="compositionally biased region" description="Basic and acidic residues" evidence="1">
    <location>
        <begin position="117"/>
        <end position="127"/>
    </location>
</feature>
<gene>
    <name evidence="3" type="ORF">AM588_10001756</name>
</gene>
<dbReference type="Pfam" id="PF01541">
    <property type="entry name" value="GIY-YIG"/>
    <property type="match status" value="1"/>
</dbReference>
<comment type="caution">
    <text evidence="3">The sequence shown here is derived from an EMBL/GenBank/DDBJ whole genome shotgun (WGS) entry which is preliminary data.</text>
</comment>
<dbReference type="AlphaFoldDB" id="A0A0W8CLA4"/>
<reference evidence="3 4" key="1">
    <citation type="submission" date="2015-11" db="EMBL/GenBank/DDBJ databases">
        <title>Genomes and virulence difference between two physiological races of Phytophthora nicotianae.</title>
        <authorList>
            <person name="Liu H."/>
            <person name="Ma X."/>
            <person name="Yu H."/>
            <person name="Fang D."/>
            <person name="Li Y."/>
            <person name="Wang X."/>
            <person name="Wang W."/>
            <person name="Dong Y."/>
            <person name="Xiao B."/>
        </authorList>
    </citation>
    <scope>NUCLEOTIDE SEQUENCE [LARGE SCALE GENOMIC DNA]</scope>
    <source>
        <strain evidence="4">race 1</strain>
    </source>
</reference>
<dbReference type="PROSITE" id="PS50164">
    <property type="entry name" value="GIY_YIG"/>
    <property type="match status" value="1"/>
</dbReference>
<evidence type="ECO:0000256" key="1">
    <source>
        <dbReference type="SAM" id="MobiDB-lite"/>
    </source>
</evidence>
<evidence type="ECO:0000313" key="3">
    <source>
        <dbReference type="EMBL" id="KUF84774.1"/>
    </source>
</evidence>
<dbReference type="Gene3D" id="3.40.1440.10">
    <property type="entry name" value="GIY-YIG endonuclease"/>
    <property type="match status" value="1"/>
</dbReference>
<dbReference type="Proteomes" id="UP000054636">
    <property type="component" value="Unassembled WGS sequence"/>
</dbReference>
<protein>
    <recommendedName>
        <fullName evidence="2">GIY-YIG domain-containing protein</fullName>
    </recommendedName>
</protein>
<organism evidence="3 4">
    <name type="scientific">Phytophthora nicotianae</name>
    <name type="common">Potato buckeye rot agent</name>
    <name type="synonym">Phytophthora parasitica</name>
    <dbReference type="NCBI Taxonomy" id="4792"/>
    <lineage>
        <taxon>Eukaryota</taxon>
        <taxon>Sar</taxon>
        <taxon>Stramenopiles</taxon>
        <taxon>Oomycota</taxon>
        <taxon>Peronosporomycetes</taxon>
        <taxon>Peronosporales</taxon>
        <taxon>Peronosporaceae</taxon>
        <taxon>Phytophthora</taxon>
    </lineage>
</organism>
<feature type="compositionally biased region" description="Basic residues" evidence="1">
    <location>
        <begin position="134"/>
        <end position="145"/>
    </location>
</feature>
<dbReference type="InterPro" id="IPR000305">
    <property type="entry name" value="GIY-YIG_endonuc"/>
</dbReference>
<dbReference type="InterPro" id="IPR035901">
    <property type="entry name" value="GIY-YIG_endonuc_sf"/>
</dbReference>
<evidence type="ECO:0000313" key="4">
    <source>
        <dbReference type="Proteomes" id="UP000054636"/>
    </source>
</evidence>
<dbReference type="SUPFAM" id="SSF82771">
    <property type="entry name" value="GIY-YIG endonuclease"/>
    <property type="match status" value="1"/>
</dbReference>
<dbReference type="SMART" id="SM00465">
    <property type="entry name" value="GIYc"/>
    <property type="match status" value="1"/>
</dbReference>
<feature type="region of interest" description="Disordered" evidence="1">
    <location>
        <begin position="117"/>
        <end position="157"/>
    </location>
</feature>